<comment type="caution">
    <text evidence="2">The sequence shown here is derived from an EMBL/GenBank/DDBJ whole genome shotgun (WGS) entry which is preliminary data.</text>
</comment>
<dbReference type="AlphaFoldDB" id="A0A1V8TB02"/>
<dbReference type="EMBL" id="NAJO01000012">
    <property type="protein sequence ID" value="OQO08583.1"/>
    <property type="molecule type" value="Genomic_DNA"/>
</dbReference>
<feature type="compositionally biased region" description="Low complexity" evidence="1">
    <location>
        <begin position="439"/>
        <end position="457"/>
    </location>
</feature>
<reference evidence="3" key="1">
    <citation type="submission" date="2017-03" db="EMBL/GenBank/DDBJ databases">
        <title>Genomes of endolithic fungi from Antarctica.</title>
        <authorList>
            <person name="Coleine C."/>
            <person name="Masonjones S."/>
            <person name="Stajich J.E."/>
        </authorList>
    </citation>
    <scope>NUCLEOTIDE SEQUENCE [LARGE SCALE GENOMIC DNA]</scope>
    <source>
        <strain evidence="3">CCFEE 5527</strain>
    </source>
</reference>
<keyword evidence="3" id="KW-1185">Reference proteome</keyword>
<sequence length="555" mass="61069">MLFPCFLSTPRLSIDEKVWMRPSSDTQVSARIKWWNAKAATDNLSLQQPHPETYVRANKFKDLLNSFGRKSVTKGEGDKDPKGCIGIFAGRKTASEPKLAPRRHFTVIHSSTQAKEQSELRQARSQAAQQARLTSVQAQGTPVQSAVRSNSDRSSKHLSEPSKIHDCRHSGSILQKGDKSAPQWLPVQQATPSGTEMLRVVVSSTPKVLCSSPAFLIVPTFMEADEDTTPITYGKRRKASAGPEIKVPTQHLSRENVLRQIIDNSDEQVETGDEAVAQRPLAKVTMDTTDPKERLTHPSSLIPGGSDQRAVVARKPVPGSRPTSVIGWTPPVPLWQQPANTATFSKYTAYNPGFRSFAETMSEDPWYQTLGEPAEESKKYRSDKDLDAEMPDFDTKPNAAAVKHLTDLENGVVGDEFRVAAQHGRQLCSAQRPPHLQRSSAVTKSSAASSLSSATSSPRTPKLHRMNSNRYPVHSPDTARGFSAKAVYTRGGQDKGEAWDQKRKEDKVLADKERRKAAKLALKEAKAHTEKQAGKPCEGCDNCKGADVGKNMLIY</sequence>
<feature type="compositionally biased region" description="Basic and acidic residues" evidence="1">
    <location>
        <begin position="150"/>
        <end position="169"/>
    </location>
</feature>
<evidence type="ECO:0000313" key="3">
    <source>
        <dbReference type="Proteomes" id="UP000192596"/>
    </source>
</evidence>
<accession>A0A1V8TB02</accession>
<protein>
    <submittedName>
        <fullName evidence="2">Uncharacterized protein</fullName>
    </submittedName>
</protein>
<feature type="region of interest" description="Disordered" evidence="1">
    <location>
        <begin position="134"/>
        <end position="181"/>
    </location>
</feature>
<organism evidence="2 3">
    <name type="scientific">Cryoendolithus antarcticus</name>
    <dbReference type="NCBI Taxonomy" id="1507870"/>
    <lineage>
        <taxon>Eukaryota</taxon>
        <taxon>Fungi</taxon>
        <taxon>Dikarya</taxon>
        <taxon>Ascomycota</taxon>
        <taxon>Pezizomycotina</taxon>
        <taxon>Dothideomycetes</taxon>
        <taxon>Dothideomycetidae</taxon>
        <taxon>Cladosporiales</taxon>
        <taxon>Cladosporiaceae</taxon>
        <taxon>Cryoendolithus</taxon>
    </lineage>
</organism>
<feature type="region of interest" description="Disordered" evidence="1">
    <location>
        <begin position="289"/>
        <end position="310"/>
    </location>
</feature>
<dbReference type="InParanoid" id="A0A1V8TB02"/>
<evidence type="ECO:0000313" key="2">
    <source>
        <dbReference type="EMBL" id="OQO08583.1"/>
    </source>
</evidence>
<dbReference type="Proteomes" id="UP000192596">
    <property type="component" value="Unassembled WGS sequence"/>
</dbReference>
<evidence type="ECO:0000256" key="1">
    <source>
        <dbReference type="SAM" id="MobiDB-lite"/>
    </source>
</evidence>
<proteinExistence type="predicted"/>
<feature type="region of interest" description="Disordered" evidence="1">
    <location>
        <begin position="426"/>
        <end position="478"/>
    </location>
</feature>
<feature type="compositionally biased region" description="Polar residues" evidence="1">
    <location>
        <begin position="134"/>
        <end position="149"/>
    </location>
</feature>
<name>A0A1V8TB02_9PEZI</name>
<gene>
    <name evidence="2" type="ORF">B0A48_06453</name>
</gene>